<dbReference type="AlphaFoldDB" id="A0A1I1S6U5"/>
<dbReference type="Proteomes" id="UP000198611">
    <property type="component" value="Unassembled WGS sequence"/>
</dbReference>
<evidence type="ECO:0000313" key="2">
    <source>
        <dbReference type="EMBL" id="SFD42215.1"/>
    </source>
</evidence>
<dbReference type="RefSeq" id="WP_093428243.1">
    <property type="nucleotide sequence ID" value="NZ_FOMJ01000005.1"/>
</dbReference>
<evidence type="ECO:0000256" key="1">
    <source>
        <dbReference type="SAM" id="MobiDB-lite"/>
    </source>
</evidence>
<feature type="compositionally biased region" description="Gly residues" evidence="1">
    <location>
        <begin position="41"/>
        <end position="57"/>
    </location>
</feature>
<evidence type="ECO:0000313" key="3">
    <source>
        <dbReference type="Proteomes" id="UP000198611"/>
    </source>
</evidence>
<proteinExistence type="predicted"/>
<feature type="region of interest" description="Disordered" evidence="1">
    <location>
        <begin position="1"/>
        <end position="94"/>
    </location>
</feature>
<dbReference type="STRING" id="1123397.SAMN05660831_01595"/>
<organism evidence="2 3">
    <name type="scientific">Thiohalospira halophila DSM 15071</name>
    <dbReference type="NCBI Taxonomy" id="1123397"/>
    <lineage>
        <taxon>Bacteria</taxon>
        <taxon>Pseudomonadati</taxon>
        <taxon>Pseudomonadota</taxon>
        <taxon>Gammaproteobacteria</taxon>
        <taxon>Thiohalospirales</taxon>
        <taxon>Thiohalospiraceae</taxon>
        <taxon>Thiohalospira</taxon>
    </lineage>
</organism>
<dbReference type="EMBL" id="FOMJ01000005">
    <property type="protein sequence ID" value="SFD42215.1"/>
    <property type="molecule type" value="Genomic_DNA"/>
</dbReference>
<accession>A0A1I1S6U5</accession>
<feature type="compositionally biased region" description="Low complexity" evidence="1">
    <location>
        <begin position="13"/>
        <end position="40"/>
    </location>
</feature>
<gene>
    <name evidence="2" type="ORF">SAMN05660831_01595</name>
</gene>
<protein>
    <submittedName>
        <fullName evidence="2">Uncharacterized protein</fullName>
    </submittedName>
</protein>
<sequence>MSEQDQEKTTPQGGTSSKSGTKSTGTATKSTAGSRSSSKGRTGGGKRTATGERGGLQGPAMGCARRDSVSDPFQSPNWRPQGDSFGTGRRVWPD</sequence>
<reference evidence="2 3" key="1">
    <citation type="submission" date="2016-10" db="EMBL/GenBank/DDBJ databases">
        <authorList>
            <person name="de Groot N.N."/>
        </authorList>
    </citation>
    <scope>NUCLEOTIDE SEQUENCE [LARGE SCALE GENOMIC DNA]</scope>
    <source>
        <strain evidence="2 3">HL3</strain>
    </source>
</reference>
<name>A0A1I1S6U5_9GAMM</name>
<keyword evidence="3" id="KW-1185">Reference proteome</keyword>